<reference evidence="2 3" key="1">
    <citation type="submission" date="2020-10" db="EMBL/GenBank/DDBJ databases">
        <title>ChiBAC.</title>
        <authorList>
            <person name="Zenner C."/>
            <person name="Hitch T.C.A."/>
            <person name="Clavel T."/>
        </authorList>
    </citation>
    <scope>NUCLEOTIDE SEQUENCE [LARGE SCALE GENOMIC DNA]</scope>
    <source>
        <strain evidence="2 3">DSM 108706</strain>
    </source>
</reference>
<dbReference type="PROSITE" id="PS50943">
    <property type="entry name" value="HTH_CROC1"/>
    <property type="match status" value="1"/>
</dbReference>
<dbReference type="Gene3D" id="1.10.260.40">
    <property type="entry name" value="lambda repressor-like DNA-binding domains"/>
    <property type="match status" value="1"/>
</dbReference>
<dbReference type="EMBL" id="JADCKA010000005">
    <property type="protein sequence ID" value="MBE5035527.1"/>
    <property type="molecule type" value="Genomic_DNA"/>
</dbReference>
<dbReference type="Pfam" id="PF00717">
    <property type="entry name" value="Peptidase_S24"/>
    <property type="match status" value="1"/>
</dbReference>
<evidence type="ECO:0000313" key="2">
    <source>
        <dbReference type="EMBL" id="MBE5035527.1"/>
    </source>
</evidence>
<dbReference type="SMART" id="SM00530">
    <property type="entry name" value="HTH_XRE"/>
    <property type="match status" value="1"/>
</dbReference>
<gene>
    <name evidence="2" type="ORF">INF20_04425</name>
</gene>
<dbReference type="Proteomes" id="UP001516588">
    <property type="component" value="Unassembled WGS sequence"/>
</dbReference>
<dbReference type="InterPro" id="IPR010982">
    <property type="entry name" value="Lambda_DNA-bd_dom_sf"/>
</dbReference>
<protein>
    <submittedName>
        <fullName evidence="2">LexA family transcriptional regulator</fullName>
    </submittedName>
</protein>
<name>A0ABR9QXB6_9FIRM</name>
<dbReference type="Gene3D" id="2.10.109.10">
    <property type="entry name" value="Umud Fragment, subunit A"/>
    <property type="match status" value="1"/>
</dbReference>
<dbReference type="InterPro" id="IPR015927">
    <property type="entry name" value="Peptidase_S24_S26A/B/C"/>
</dbReference>
<dbReference type="RefSeq" id="WP_226385174.1">
    <property type="nucleotide sequence ID" value="NZ_JADCKA010000005.1"/>
</dbReference>
<proteinExistence type="predicted"/>
<feature type="domain" description="HTH cro/C1-type" evidence="1">
    <location>
        <begin position="8"/>
        <end position="63"/>
    </location>
</feature>
<dbReference type="InterPro" id="IPR050077">
    <property type="entry name" value="LexA_repressor"/>
</dbReference>
<keyword evidence="3" id="KW-1185">Reference proteome</keyword>
<evidence type="ECO:0000313" key="3">
    <source>
        <dbReference type="Proteomes" id="UP001516588"/>
    </source>
</evidence>
<dbReference type="InterPro" id="IPR036286">
    <property type="entry name" value="LexA/Signal_pep-like_sf"/>
</dbReference>
<dbReference type="PANTHER" id="PTHR33516">
    <property type="entry name" value="LEXA REPRESSOR"/>
    <property type="match status" value="1"/>
</dbReference>
<comment type="caution">
    <text evidence="2">The sequence shown here is derived from an EMBL/GenBank/DDBJ whole genome shotgun (WGS) entry which is preliminary data.</text>
</comment>
<dbReference type="SUPFAM" id="SSF51306">
    <property type="entry name" value="LexA/Signal peptidase"/>
    <property type="match status" value="1"/>
</dbReference>
<dbReference type="PANTHER" id="PTHR33516:SF2">
    <property type="entry name" value="LEXA REPRESSOR-RELATED"/>
    <property type="match status" value="1"/>
</dbReference>
<evidence type="ECO:0000259" key="1">
    <source>
        <dbReference type="PROSITE" id="PS50943"/>
    </source>
</evidence>
<accession>A0ABR9QXB6</accession>
<dbReference type="SUPFAM" id="SSF47413">
    <property type="entry name" value="lambda repressor-like DNA-binding domains"/>
    <property type="match status" value="1"/>
</dbReference>
<dbReference type="InterPro" id="IPR001387">
    <property type="entry name" value="Cro/C1-type_HTH"/>
</dbReference>
<organism evidence="2 3">
    <name type="scientific">Gallibacter intestinalis</name>
    <dbReference type="NCBI Taxonomy" id="2779356"/>
    <lineage>
        <taxon>Bacteria</taxon>
        <taxon>Bacillati</taxon>
        <taxon>Bacillota</taxon>
        <taxon>Clostridia</taxon>
        <taxon>Eubacteriales</taxon>
        <taxon>Eubacteriaceae</taxon>
        <taxon>Gallibacter</taxon>
    </lineage>
</organism>
<dbReference type="InterPro" id="IPR039418">
    <property type="entry name" value="LexA-like"/>
</dbReference>
<dbReference type="Pfam" id="PF01381">
    <property type="entry name" value="HTH_3"/>
    <property type="match status" value="1"/>
</dbReference>
<sequence>MLQLYANIKNRRIELGMTQSDLANKLGYADKSMIAKIESGKVDLSQSKIVAFADALNIKPSDLMGWEDISNNNIEPIKLSSSITIPVYGRVPAGVPIEAIESIDEYIDVPAEYAKGGKRLFGLKVKGDSMYPKYLDGDIIVVREESDCESGQDCVVYVNGYDATLKKVIKKQTTIILQPLNPEYEPIMYEYNDENHPVTIAGVVVEIRRKV</sequence>
<dbReference type="CDD" id="cd06529">
    <property type="entry name" value="S24_LexA-like"/>
    <property type="match status" value="1"/>
</dbReference>
<dbReference type="CDD" id="cd00093">
    <property type="entry name" value="HTH_XRE"/>
    <property type="match status" value="1"/>
</dbReference>